<sequence length="33" mass="3869">MPLTYKKLVKAHPEDAICAFCKKKNENWDQDGF</sequence>
<name>A0A0F8WF31_9ZZZZ</name>
<organism evidence="1">
    <name type="scientific">marine sediment metagenome</name>
    <dbReference type="NCBI Taxonomy" id="412755"/>
    <lineage>
        <taxon>unclassified sequences</taxon>
        <taxon>metagenomes</taxon>
        <taxon>ecological metagenomes</taxon>
    </lineage>
</organism>
<proteinExistence type="predicted"/>
<accession>A0A0F8WF31</accession>
<protein>
    <submittedName>
        <fullName evidence="1">Uncharacterized protein</fullName>
    </submittedName>
</protein>
<evidence type="ECO:0000313" key="1">
    <source>
        <dbReference type="EMBL" id="KKK46740.1"/>
    </source>
</evidence>
<reference evidence="1" key="1">
    <citation type="journal article" date="2015" name="Nature">
        <title>Complex archaea that bridge the gap between prokaryotes and eukaryotes.</title>
        <authorList>
            <person name="Spang A."/>
            <person name="Saw J.H."/>
            <person name="Jorgensen S.L."/>
            <person name="Zaremba-Niedzwiedzka K."/>
            <person name="Martijn J."/>
            <person name="Lind A.E."/>
            <person name="van Eijk R."/>
            <person name="Schleper C."/>
            <person name="Guy L."/>
            <person name="Ettema T.J."/>
        </authorList>
    </citation>
    <scope>NUCLEOTIDE SEQUENCE</scope>
</reference>
<comment type="caution">
    <text evidence="1">The sequence shown here is derived from an EMBL/GenBank/DDBJ whole genome shotgun (WGS) entry which is preliminary data.</text>
</comment>
<gene>
    <name evidence="1" type="ORF">LCGC14_3162240</name>
</gene>
<dbReference type="AlphaFoldDB" id="A0A0F8WF31"/>
<feature type="non-terminal residue" evidence="1">
    <location>
        <position position="33"/>
    </location>
</feature>
<dbReference type="EMBL" id="LAZR01069928">
    <property type="protein sequence ID" value="KKK46740.1"/>
    <property type="molecule type" value="Genomic_DNA"/>
</dbReference>